<dbReference type="AlphaFoldDB" id="A0A4S2BMY2"/>
<comment type="subcellular location">
    <subcellularLocation>
        <location evidence="9">Cytoplasm</location>
    </subcellularLocation>
</comment>
<evidence type="ECO:0000313" key="12">
    <source>
        <dbReference type="EMBL" id="TGY15545.1"/>
    </source>
</evidence>
<keyword evidence="5 8" id="KW-0378">Hydrolase</keyword>
<dbReference type="Gene3D" id="2.115.10.20">
    <property type="entry name" value="Glycosyl hydrolase domain, family 43"/>
    <property type="match status" value="1"/>
</dbReference>
<evidence type="ECO:0000259" key="10">
    <source>
        <dbReference type="Pfam" id="PF00251"/>
    </source>
</evidence>
<dbReference type="SUPFAM" id="SSF49899">
    <property type="entry name" value="Concanavalin A-like lectins/glucanases"/>
    <property type="match status" value="1"/>
</dbReference>
<evidence type="ECO:0000256" key="9">
    <source>
        <dbReference type="RuleBase" id="RU365015"/>
    </source>
</evidence>
<reference evidence="12 13" key="1">
    <citation type="submission" date="2019-04" db="EMBL/GenBank/DDBJ databases">
        <title>Microbes associate with the intestines of laboratory mice.</title>
        <authorList>
            <person name="Navarre W."/>
            <person name="Wong E."/>
            <person name="Huang K."/>
            <person name="Tropini C."/>
            <person name="Ng K."/>
            <person name="Yu B."/>
        </authorList>
    </citation>
    <scope>NUCLEOTIDE SEQUENCE [LARGE SCALE GENOMIC DNA]</scope>
    <source>
        <strain evidence="12 13">NM61_E11</strain>
    </source>
</reference>
<comment type="catalytic activity">
    <reaction evidence="8">
        <text>Hydrolysis of terminal non-reducing beta-D-fructofuranoside residues in beta-D-fructofuranosides.</text>
        <dbReference type="EC" id="3.2.1.26"/>
    </reaction>
</comment>
<evidence type="ECO:0000313" key="13">
    <source>
        <dbReference type="Proteomes" id="UP000309117"/>
    </source>
</evidence>
<organism evidence="12 13">
    <name type="scientific">Lactobacillus intestinalis</name>
    <dbReference type="NCBI Taxonomy" id="151781"/>
    <lineage>
        <taxon>Bacteria</taxon>
        <taxon>Bacillati</taxon>
        <taxon>Bacillota</taxon>
        <taxon>Bacilli</taxon>
        <taxon>Lactobacillales</taxon>
        <taxon>Lactobacillaceae</taxon>
        <taxon>Lactobacillus</taxon>
    </lineage>
</organism>
<dbReference type="Pfam" id="PF08244">
    <property type="entry name" value="Glyco_hydro_32C"/>
    <property type="match status" value="1"/>
</dbReference>
<dbReference type="InterPro" id="IPR013148">
    <property type="entry name" value="Glyco_hydro_32_N"/>
</dbReference>
<dbReference type="GO" id="GO:0005737">
    <property type="term" value="C:cytoplasm"/>
    <property type="evidence" value="ECO:0007669"/>
    <property type="project" value="UniProtKB-SubCell"/>
</dbReference>
<dbReference type="CDD" id="cd18623">
    <property type="entry name" value="GH32_ScrB-like"/>
    <property type="match status" value="1"/>
</dbReference>
<dbReference type="PANTHER" id="PTHR43101:SF1">
    <property type="entry name" value="BETA-FRUCTOSIDASE"/>
    <property type="match status" value="1"/>
</dbReference>
<dbReference type="SMART" id="SM00640">
    <property type="entry name" value="Glyco_32"/>
    <property type="match status" value="1"/>
</dbReference>
<evidence type="ECO:0000256" key="2">
    <source>
        <dbReference type="ARBA" id="ARBA00009902"/>
    </source>
</evidence>
<dbReference type="InterPro" id="IPR023296">
    <property type="entry name" value="Glyco_hydro_beta-prop_sf"/>
</dbReference>
<evidence type="ECO:0000256" key="8">
    <source>
        <dbReference type="RuleBase" id="RU362110"/>
    </source>
</evidence>
<dbReference type="InterPro" id="IPR051214">
    <property type="entry name" value="GH32_Enzymes"/>
</dbReference>
<comment type="pathway">
    <text evidence="1 9">Glycan biosynthesis; sucrose metabolism.</text>
</comment>
<dbReference type="EMBL" id="SRYV01000008">
    <property type="protein sequence ID" value="TGY15545.1"/>
    <property type="molecule type" value="Genomic_DNA"/>
</dbReference>
<comment type="function">
    <text evidence="9">Enables the bacterium to metabolize sucrose as a sole carbon source.</text>
</comment>
<dbReference type="Pfam" id="PF00251">
    <property type="entry name" value="Glyco_hydro_32N"/>
    <property type="match status" value="1"/>
</dbReference>
<dbReference type="NCBIfam" id="TIGR01322">
    <property type="entry name" value="scrB_fam"/>
    <property type="match status" value="1"/>
</dbReference>
<dbReference type="InterPro" id="IPR001362">
    <property type="entry name" value="Glyco_hydro_32"/>
</dbReference>
<evidence type="ECO:0000256" key="1">
    <source>
        <dbReference type="ARBA" id="ARBA00004914"/>
    </source>
</evidence>
<dbReference type="GO" id="GO:0005985">
    <property type="term" value="P:sucrose metabolic process"/>
    <property type="evidence" value="ECO:0007669"/>
    <property type="project" value="UniProtKB-UniPathway"/>
</dbReference>
<sequence>MEWTTEKRYLPYSKWDADTLLHLQAQAATSTYQMRYHLRPISGLVNDPNGFSYFNGEYHVFYQSYPFGAVHGLKSWVHFKSKDLVHWVNLGLAVEPDCKLDSHGAYSGSAKQIGDKLFLMYTGNHRDESWSRHPYQIGAWMDRHGTVSDKHLLFKKPNNVTEHFRDPQIMEENGTYYAILGAQDTAQKHGHIDVWKSNDLKNWEEIDFLNFTNDEMGYMIECPNLVKVDGKSVLIFCPQGLDKSVTNYQNIYPNMYVIGDSVDLDKAQMTNPSNLKNLDEGFDIYATQAFNAPDGTAYAISWVGLPDISYPTDNENWANCLSQVKKLSIKDGKLIQQPVESIKTLRHDEETLNSQLIKNSTSGQYELELTIKENQTGNLYLAANDDLSENLRLEFDTKNGKLILDRSKAGDVAVKYGQTRSVDLDANKEVKLDIFVDHSLIEIFVNDGEHVVSGRFFANTKNAIKFDQKINYDGKFWNMESIM</sequence>
<name>A0A4S2BMY2_9LACO</name>
<dbReference type="Gene3D" id="2.60.120.560">
    <property type="entry name" value="Exo-inulinase, domain 1"/>
    <property type="match status" value="1"/>
</dbReference>
<feature type="domain" description="Glycosyl hydrolase family 32 N-terminal" evidence="10">
    <location>
        <begin position="37"/>
        <end position="338"/>
    </location>
</feature>
<keyword evidence="9" id="KW-0963">Cytoplasm</keyword>
<evidence type="ECO:0000256" key="7">
    <source>
        <dbReference type="ARBA" id="ARBA00033367"/>
    </source>
</evidence>
<dbReference type="RefSeq" id="WP_004045444.1">
    <property type="nucleotide sequence ID" value="NZ_AQFR02000003.1"/>
</dbReference>
<evidence type="ECO:0000256" key="5">
    <source>
        <dbReference type="ARBA" id="ARBA00022801"/>
    </source>
</evidence>
<comment type="caution">
    <text evidence="12">The sequence shown here is derived from an EMBL/GenBank/DDBJ whole genome shotgun (WGS) entry which is preliminary data.</text>
</comment>
<dbReference type="PANTHER" id="PTHR43101">
    <property type="entry name" value="BETA-FRUCTOSIDASE"/>
    <property type="match status" value="1"/>
</dbReference>
<dbReference type="Proteomes" id="UP000309117">
    <property type="component" value="Unassembled WGS sequence"/>
</dbReference>
<dbReference type="InterPro" id="IPR013189">
    <property type="entry name" value="Glyco_hydro_32_C"/>
</dbReference>
<comment type="similarity">
    <text evidence="2 8">Belongs to the glycosyl hydrolase 32 family.</text>
</comment>
<accession>A0A4S2BMY2</accession>
<dbReference type="InterPro" id="IPR018053">
    <property type="entry name" value="Glyco_hydro_32_AS"/>
</dbReference>
<dbReference type="InterPro" id="IPR006232">
    <property type="entry name" value="Suc6P_hydrolase"/>
</dbReference>
<protein>
    <recommendedName>
        <fullName evidence="4 8">Sucrose-6-phosphate hydrolase</fullName>
        <ecNumber evidence="3 8">3.2.1.26</ecNumber>
    </recommendedName>
    <alternativeName>
        <fullName evidence="7 9">Invertase</fullName>
    </alternativeName>
</protein>
<keyword evidence="9" id="KW-0119">Carbohydrate metabolism</keyword>
<dbReference type="GO" id="GO:0004564">
    <property type="term" value="F:beta-fructofuranosidase activity"/>
    <property type="evidence" value="ECO:0007669"/>
    <property type="project" value="UniProtKB-EC"/>
</dbReference>
<feature type="domain" description="Glycosyl hydrolase family 32 C-terminal" evidence="11">
    <location>
        <begin position="349"/>
        <end position="466"/>
    </location>
</feature>
<keyword evidence="6 8" id="KW-0326">Glycosidase</keyword>
<gene>
    <name evidence="12" type="ORF">E5351_05170</name>
</gene>
<evidence type="ECO:0000256" key="4">
    <source>
        <dbReference type="ARBA" id="ARBA00019623"/>
    </source>
</evidence>
<dbReference type="PROSITE" id="PS00609">
    <property type="entry name" value="GLYCOSYL_HYDROL_F32"/>
    <property type="match status" value="1"/>
</dbReference>
<dbReference type="SUPFAM" id="SSF75005">
    <property type="entry name" value="Arabinanase/levansucrase/invertase"/>
    <property type="match status" value="1"/>
</dbReference>
<evidence type="ECO:0000256" key="6">
    <source>
        <dbReference type="ARBA" id="ARBA00023295"/>
    </source>
</evidence>
<dbReference type="EC" id="3.2.1.26" evidence="3 8"/>
<evidence type="ECO:0000256" key="3">
    <source>
        <dbReference type="ARBA" id="ARBA00012758"/>
    </source>
</evidence>
<dbReference type="InterPro" id="IPR013320">
    <property type="entry name" value="ConA-like_dom_sf"/>
</dbReference>
<proteinExistence type="inferred from homology"/>
<evidence type="ECO:0000259" key="11">
    <source>
        <dbReference type="Pfam" id="PF08244"/>
    </source>
</evidence>
<dbReference type="UniPathway" id="UPA00238"/>